<keyword evidence="3 8" id="KW-0223">Dioxygenase</keyword>
<evidence type="ECO:0000256" key="4">
    <source>
        <dbReference type="ARBA" id="ARBA00023002"/>
    </source>
</evidence>
<feature type="region of interest" description="Disordered" evidence="6">
    <location>
        <begin position="1"/>
        <end position="24"/>
    </location>
</feature>
<keyword evidence="5" id="KW-0408">Iron</keyword>
<dbReference type="GO" id="GO:0016706">
    <property type="term" value="F:2-oxoglutarate-dependent dioxygenase activity"/>
    <property type="evidence" value="ECO:0007669"/>
    <property type="project" value="UniProtKB-ARBA"/>
</dbReference>
<evidence type="ECO:0000256" key="5">
    <source>
        <dbReference type="ARBA" id="ARBA00023004"/>
    </source>
</evidence>
<evidence type="ECO:0000256" key="2">
    <source>
        <dbReference type="ARBA" id="ARBA00022723"/>
    </source>
</evidence>
<evidence type="ECO:0000256" key="6">
    <source>
        <dbReference type="SAM" id="MobiDB-lite"/>
    </source>
</evidence>
<evidence type="ECO:0000256" key="1">
    <source>
        <dbReference type="ARBA" id="ARBA00005896"/>
    </source>
</evidence>
<keyword evidence="4" id="KW-0560">Oxidoreductase</keyword>
<dbReference type="PANTHER" id="PTHR43779:SF3">
    <property type="entry name" value="(3R)-3-[(CARBOXYMETHYL)AMINO]FATTY ACID OXYGENASE_DECARBOXYLASE"/>
    <property type="match status" value="1"/>
</dbReference>
<dbReference type="GO" id="GO:0046872">
    <property type="term" value="F:metal ion binding"/>
    <property type="evidence" value="ECO:0007669"/>
    <property type="project" value="UniProtKB-KW"/>
</dbReference>
<dbReference type="Pfam" id="PF02668">
    <property type="entry name" value="TauD"/>
    <property type="match status" value="1"/>
</dbReference>
<keyword evidence="2" id="KW-0479">Metal-binding</keyword>
<gene>
    <name evidence="8" type="ORF">PAP18089_02853</name>
</gene>
<protein>
    <submittedName>
        <fullName evidence="8">2,4-dichlorophenoxyacetate dioxygenase</fullName>
    </submittedName>
</protein>
<dbReference type="STRING" id="93218.XM39_01290"/>
<dbReference type="RefSeq" id="WP_082164623.1">
    <property type="nucleotide sequence ID" value="NZ_CABPSX010000005.1"/>
</dbReference>
<dbReference type="InterPro" id="IPR003819">
    <property type="entry name" value="TauD/TfdA-like"/>
</dbReference>
<evidence type="ECO:0000259" key="7">
    <source>
        <dbReference type="Pfam" id="PF02668"/>
    </source>
</evidence>
<name>A0A0G4JA36_9BURK</name>
<proteinExistence type="inferred from homology"/>
<accession>A0A0G4JA36</accession>
<reference evidence="8 9" key="1">
    <citation type="submission" date="2019-08" db="EMBL/GenBank/DDBJ databases">
        <authorList>
            <person name="Peeters C."/>
        </authorList>
    </citation>
    <scope>NUCLEOTIDE SEQUENCE [LARGE SCALE GENOMIC DNA]</scope>
    <source>
        <strain evidence="8 9">LMG 18089</strain>
    </source>
</reference>
<evidence type="ECO:0000313" key="8">
    <source>
        <dbReference type="EMBL" id="VVG71863.1"/>
    </source>
</evidence>
<sequence length="304" mass="33650">MLDLTPLRSPTVNASRTGETVETNGSRETAFDFVAQVHGLDTAAPVSADTAHAIDDAMTRYGVLVIRGQSLTPQQQLDFASALGPLDIGFKRVARPHNRLGHDTLADISNLDESGAVAHREHRRIVGNLANQLWHSDSSFQKPSARYSMLYAVAVPPEGGETEFADMRAAFEALPASQQAALRGLHAEHDALHSRFFLGDTEYDAAQRAAIPPTVWPLVRQHPSGRSSLFIGAHASRILDMTLAEGRMLLLDLLEHATQPAFVYRHTWQPGDLVIWDNRCTLHRGRRFDLTKRRELRRATTLDA</sequence>
<dbReference type="Proteomes" id="UP000364291">
    <property type="component" value="Unassembled WGS sequence"/>
</dbReference>
<dbReference type="SUPFAM" id="SSF51197">
    <property type="entry name" value="Clavaminate synthase-like"/>
    <property type="match status" value="1"/>
</dbReference>
<dbReference type="GeneID" id="47013741"/>
<dbReference type="AlphaFoldDB" id="A0A0G4JA36"/>
<feature type="compositionally biased region" description="Polar residues" evidence="6">
    <location>
        <begin position="8"/>
        <end position="24"/>
    </location>
</feature>
<dbReference type="InterPro" id="IPR042098">
    <property type="entry name" value="TauD-like_sf"/>
</dbReference>
<dbReference type="OrthoDB" id="581608at2"/>
<comment type="similarity">
    <text evidence="1">Belongs to the TfdA dioxygenase family.</text>
</comment>
<organism evidence="8 9">
    <name type="scientific">Pandoraea apista</name>
    <dbReference type="NCBI Taxonomy" id="93218"/>
    <lineage>
        <taxon>Bacteria</taxon>
        <taxon>Pseudomonadati</taxon>
        <taxon>Pseudomonadota</taxon>
        <taxon>Betaproteobacteria</taxon>
        <taxon>Burkholderiales</taxon>
        <taxon>Burkholderiaceae</taxon>
        <taxon>Pandoraea</taxon>
    </lineage>
</organism>
<feature type="domain" description="TauD/TfdA-like" evidence="7">
    <location>
        <begin position="32"/>
        <end position="300"/>
    </location>
</feature>
<evidence type="ECO:0000256" key="3">
    <source>
        <dbReference type="ARBA" id="ARBA00022964"/>
    </source>
</evidence>
<dbReference type="PANTHER" id="PTHR43779">
    <property type="entry name" value="DIOXYGENASE RV0097-RELATED"/>
    <property type="match status" value="1"/>
</dbReference>
<dbReference type="Gene3D" id="3.60.130.10">
    <property type="entry name" value="Clavaminate synthase-like"/>
    <property type="match status" value="1"/>
</dbReference>
<evidence type="ECO:0000313" key="9">
    <source>
        <dbReference type="Proteomes" id="UP000364291"/>
    </source>
</evidence>
<dbReference type="EMBL" id="CABPSX010000005">
    <property type="protein sequence ID" value="VVG71863.1"/>
    <property type="molecule type" value="Genomic_DNA"/>
</dbReference>
<dbReference type="InterPro" id="IPR051178">
    <property type="entry name" value="TfdA_dioxygenase"/>
</dbReference>